<gene>
    <name evidence="2" type="ORF">MIND_01399500</name>
</gene>
<comment type="caution">
    <text evidence="2">The sequence shown here is derived from an EMBL/GenBank/DDBJ whole genome shotgun (WGS) entry which is preliminary data.</text>
</comment>
<evidence type="ECO:0000256" key="1">
    <source>
        <dbReference type="SAM" id="MobiDB-lite"/>
    </source>
</evidence>
<name>A0A8H6RYM1_9AGAR</name>
<dbReference type="AlphaFoldDB" id="A0A8H6RYM1"/>
<dbReference type="EMBL" id="JACAZF010000017">
    <property type="protein sequence ID" value="KAF7289371.1"/>
    <property type="molecule type" value="Genomic_DNA"/>
</dbReference>
<keyword evidence="3" id="KW-1185">Reference proteome</keyword>
<evidence type="ECO:0000313" key="3">
    <source>
        <dbReference type="Proteomes" id="UP000636479"/>
    </source>
</evidence>
<feature type="region of interest" description="Disordered" evidence="1">
    <location>
        <begin position="1"/>
        <end position="48"/>
    </location>
</feature>
<reference evidence="2" key="1">
    <citation type="submission" date="2020-05" db="EMBL/GenBank/DDBJ databases">
        <title>Mycena genomes resolve the evolution of fungal bioluminescence.</title>
        <authorList>
            <person name="Tsai I.J."/>
        </authorList>
    </citation>
    <scope>NUCLEOTIDE SEQUENCE</scope>
    <source>
        <strain evidence="2">171206Taipei</strain>
    </source>
</reference>
<proteinExistence type="predicted"/>
<feature type="compositionally biased region" description="Polar residues" evidence="1">
    <location>
        <begin position="23"/>
        <end position="35"/>
    </location>
</feature>
<accession>A0A8H6RYM1</accession>
<dbReference type="Proteomes" id="UP000636479">
    <property type="component" value="Unassembled WGS sequence"/>
</dbReference>
<organism evidence="2 3">
    <name type="scientific">Mycena indigotica</name>
    <dbReference type="NCBI Taxonomy" id="2126181"/>
    <lineage>
        <taxon>Eukaryota</taxon>
        <taxon>Fungi</taxon>
        <taxon>Dikarya</taxon>
        <taxon>Basidiomycota</taxon>
        <taxon>Agaricomycotina</taxon>
        <taxon>Agaricomycetes</taxon>
        <taxon>Agaricomycetidae</taxon>
        <taxon>Agaricales</taxon>
        <taxon>Marasmiineae</taxon>
        <taxon>Mycenaceae</taxon>
        <taxon>Mycena</taxon>
    </lineage>
</organism>
<sequence length="134" mass="15098">MEESSSWWSWKERRSGSRRRASQHCQGVTRPSSANAEHHNAPTNRPAGAALALRLLDSQNSSTSLSLKLSSTTADIYQRRAAELETKILPDRVAYNREQRLGLERKGCSLDCGGRRWRARRMCCGPLDRSTQTP</sequence>
<evidence type="ECO:0000313" key="2">
    <source>
        <dbReference type="EMBL" id="KAF7289371.1"/>
    </source>
</evidence>
<dbReference type="GeneID" id="59352917"/>
<dbReference type="RefSeq" id="XP_037213402.1">
    <property type="nucleotide sequence ID" value="XM_037370401.1"/>
</dbReference>
<protein>
    <submittedName>
        <fullName evidence="2">Uncharacterized protein</fullName>
    </submittedName>
</protein>